<dbReference type="AlphaFoldDB" id="A0A7C9IWS6"/>
<proteinExistence type="predicted"/>
<protein>
    <submittedName>
        <fullName evidence="2">DUF2479 domain-containing protein</fullName>
    </submittedName>
</protein>
<feature type="domain" description="BppU N-terminal" evidence="1">
    <location>
        <begin position="35"/>
        <end position="161"/>
    </location>
</feature>
<dbReference type="Proteomes" id="UP000480570">
    <property type="component" value="Unassembled WGS sequence"/>
</dbReference>
<comment type="caution">
    <text evidence="2">The sequence shown here is derived from an EMBL/GenBank/DDBJ whole genome shotgun (WGS) entry which is preliminary data.</text>
</comment>
<gene>
    <name evidence="2" type="ORF">GB992_00830</name>
</gene>
<sequence>MAQDSAGRTIVPAGYNGNFEVVDMNFNDDTKVIQINQLNGRQGDTRTARIKAVQDNSAGTGTIAYSIDGLQPQIVGKDAKDKTIQIAGNWNPINVNLGLFSITAPANVYQAVGLTQGCYLRLVDGSGNVVSSIPVIFEVIQDSSSMTNYEATAFLQSVDSVAQQAVEKFDSANALAQTVKDVSNQALAAAQQADADAKAQGVAKLASDNAFTGNNSFSNKVTAANFVTPGGADLNALANNVTADIGWIPLALSNIVQGNIAFRSVSMVKPSVELYMLSGQVTTNQDLSPYTWYQFATSQPGNAGYWKYTPVIADSGVNGVGAFQSGGFSVNFPIAVNKGTNIQVYSMINSDR</sequence>
<name>A0A7C9IWS6_9LACO</name>
<accession>A0A7C9IWS6</accession>
<reference evidence="2 3" key="1">
    <citation type="journal article" date="2019" name="Appl. Environ. Microbiol.">
        <title>Genetic determinants of hydroxycinnamic acid metabolism in heterofermentative lactobacilli.</title>
        <authorList>
            <person name="Gaur G."/>
            <person name="Oh J.H."/>
            <person name="Filannino P."/>
            <person name="Gobbetti M."/>
            <person name="van Pijkeren J.P."/>
            <person name="Ganzle M.G."/>
        </authorList>
    </citation>
    <scope>NUCLEOTIDE SEQUENCE [LARGE SCALE GENOMIC DNA]</scope>
    <source>
        <strain evidence="2 3">FUA3583</strain>
    </source>
</reference>
<dbReference type="InterPro" id="IPR018913">
    <property type="entry name" value="BppU_N"/>
</dbReference>
<dbReference type="Pfam" id="PF10651">
    <property type="entry name" value="BppU_N"/>
    <property type="match status" value="1"/>
</dbReference>
<dbReference type="EMBL" id="WEZT01000002">
    <property type="protein sequence ID" value="MYV04455.1"/>
    <property type="molecule type" value="Genomic_DNA"/>
</dbReference>
<evidence type="ECO:0000313" key="2">
    <source>
        <dbReference type="EMBL" id="MYV04455.1"/>
    </source>
</evidence>
<evidence type="ECO:0000313" key="3">
    <source>
        <dbReference type="Proteomes" id="UP000480570"/>
    </source>
</evidence>
<evidence type="ECO:0000259" key="1">
    <source>
        <dbReference type="Pfam" id="PF10651"/>
    </source>
</evidence>
<organism evidence="2 3">
    <name type="scientific">Furfurilactobacillus rossiae</name>
    <dbReference type="NCBI Taxonomy" id="231049"/>
    <lineage>
        <taxon>Bacteria</taxon>
        <taxon>Bacillati</taxon>
        <taxon>Bacillota</taxon>
        <taxon>Bacilli</taxon>
        <taxon>Lactobacillales</taxon>
        <taxon>Lactobacillaceae</taxon>
        <taxon>Furfurilactobacillus</taxon>
    </lineage>
</organism>